<evidence type="ECO:0000256" key="5">
    <source>
        <dbReference type="ARBA" id="ARBA00022801"/>
    </source>
</evidence>
<dbReference type="InterPro" id="IPR000922">
    <property type="entry name" value="Lectin_gal-bd_dom"/>
</dbReference>
<dbReference type="InterPro" id="IPR041392">
    <property type="entry name" value="GHD"/>
</dbReference>
<protein>
    <recommendedName>
        <fullName evidence="3 7">Beta-galactosidase</fullName>
        <ecNumber evidence="3 7">3.2.1.23</ecNumber>
    </recommendedName>
</protein>
<evidence type="ECO:0000313" key="11">
    <source>
        <dbReference type="Proteomes" id="UP001605036"/>
    </source>
</evidence>
<dbReference type="EC" id="3.2.1.23" evidence="3 7"/>
<dbReference type="Pfam" id="PF02140">
    <property type="entry name" value="SUEL_Lectin"/>
    <property type="match status" value="1"/>
</dbReference>
<keyword evidence="4" id="KW-0732">Signal</keyword>
<dbReference type="AlphaFoldDB" id="A0ABD1YHJ9"/>
<dbReference type="CDD" id="cd22842">
    <property type="entry name" value="Gal_Rha_Lectin_BGal"/>
    <property type="match status" value="1"/>
</dbReference>
<name>A0ABD1YHJ9_9MARC</name>
<dbReference type="PRINTS" id="PR00742">
    <property type="entry name" value="GLHYDRLASE35"/>
</dbReference>
<evidence type="ECO:0000256" key="1">
    <source>
        <dbReference type="ARBA" id="ARBA00001412"/>
    </source>
</evidence>
<comment type="catalytic activity">
    <reaction evidence="1 7">
        <text>Hydrolysis of terminal non-reducing beta-D-galactose residues in beta-D-galactosides.</text>
        <dbReference type="EC" id="3.2.1.23"/>
    </reaction>
</comment>
<evidence type="ECO:0000256" key="3">
    <source>
        <dbReference type="ARBA" id="ARBA00012756"/>
    </source>
</evidence>
<dbReference type="InterPro" id="IPR019801">
    <property type="entry name" value="Glyco_hydro_35_CS"/>
</dbReference>
<accession>A0ABD1YHJ9</accession>
<dbReference type="SUPFAM" id="SSF49785">
    <property type="entry name" value="Galactose-binding domain-like"/>
    <property type="match status" value="2"/>
</dbReference>
<evidence type="ECO:0000256" key="4">
    <source>
        <dbReference type="ARBA" id="ARBA00022729"/>
    </source>
</evidence>
<reference evidence="10 11" key="1">
    <citation type="submission" date="2024-09" db="EMBL/GenBank/DDBJ databases">
        <title>Chromosome-scale assembly of Riccia fluitans.</title>
        <authorList>
            <person name="Paukszto L."/>
            <person name="Sawicki J."/>
            <person name="Karawczyk K."/>
            <person name="Piernik-Szablinska J."/>
            <person name="Szczecinska M."/>
            <person name="Mazdziarz M."/>
        </authorList>
    </citation>
    <scope>NUCLEOTIDE SEQUENCE [LARGE SCALE GENOMIC DNA]</scope>
    <source>
        <strain evidence="10">Rf_01</strain>
        <tissue evidence="10">Aerial parts of the thallus</tissue>
    </source>
</reference>
<dbReference type="FunFam" id="3.20.20.80:FF:000006">
    <property type="entry name" value="Beta-galactosidase"/>
    <property type="match status" value="1"/>
</dbReference>
<dbReference type="FunFam" id="2.60.120.260:FF:000142">
    <property type="entry name" value="Beta-galactosidase"/>
    <property type="match status" value="1"/>
</dbReference>
<evidence type="ECO:0000256" key="8">
    <source>
        <dbReference type="RuleBase" id="RU003679"/>
    </source>
</evidence>
<dbReference type="PROSITE" id="PS01182">
    <property type="entry name" value="GLYCOSYL_HYDROL_F35"/>
    <property type="match status" value="1"/>
</dbReference>
<dbReference type="InterPro" id="IPR017853">
    <property type="entry name" value="GH"/>
</dbReference>
<dbReference type="EMBL" id="JBHFFA010000004">
    <property type="protein sequence ID" value="KAL2630274.1"/>
    <property type="molecule type" value="Genomic_DNA"/>
</dbReference>
<dbReference type="InterPro" id="IPR031330">
    <property type="entry name" value="Gly_Hdrlase_35_cat"/>
</dbReference>
<dbReference type="PANTHER" id="PTHR23421">
    <property type="entry name" value="BETA-GALACTOSIDASE RELATED"/>
    <property type="match status" value="1"/>
</dbReference>
<evidence type="ECO:0000259" key="9">
    <source>
        <dbReference type="PROSITE" id="PS50228"/>
    </source>
</evidence>
<organism evidence="10 11">
    <name type="scientific">Riccia fluitans</name>
    <dbReference type="NCBI Taxonomy" id="41844"/>
    <lineage>
        <taxon>Eukaryota</taxon>
        <taxon>Viridiplantae</taxon>
        <taxon>Streptophyta</taxon>
        <taxon>Embryophyta</taxon>
        <taxon>Marchantiophyta</taxon>
        <taxon>Marchantiopsida</taxon>
        <taxon>Marchantiidae</taxon>
        <taxon>Marchantiales</taxon>
        <taxon>Ricciaceae</taxon>
        <taxon>Riccia</taxon>
    </lineage>
</organism>
<comment type="similarity">
    <text evidence="2 8">Belongs to the glycosyl hydrolase 35 family.</text>
</comment>
<dbReference type="GO" id="GO:0004565">
    <property type="term" value="F:beta-galactosidase activity"/>
    <property type="evidence" value="ECO:0007669"/>
    <property type="project" value="UniProtKB-EC"/>
</dbReference>
<evidence type="ECO:0000256" key="7">
    <source>
        <dbReference type="RuleBase" id="RU000675"/>
    </source>
</evidence>
<dbReference type="Pfam" id="PF01301">
    <property type="entry name" value="Glyco_hydro_35"/>
    <property type="match status" value="1"/>
</dbReference>
<dbReference type="SUPFAM" id="SSF51445">
    <property type="entry name" value="(Trans)glycosidases"/>
    <property type="match status" value="1"/>
</dbReference>
<evidence type="ECO:0000256" key="6">
    <source>
        <dbReference type="ARBA" id="ARBA00023295"/>
    </source>
</evidence>
<dbReference type="Pfam" id="PF21467">
    <property type="entry name" value="BetaGal_gal-bd"/>
    <property type="match status" value="1"/>
</dbReference>
<evidence type="ECO:0000313" key="10">
    <source>
        <dbReference type="EMBL" id="KAL2630274.1"/>
    </source>
</evidence>
<keyword evidence="6 7" id="KW-0326">Glycosidase</keyword>
<dbReference type="Proteomes" id="UP001605036">
    <property type="component" value="Unassembled WGS sequence"/>
</dbReference>
<dbReference type="Gene3D" id="2.60.120.740">
    <property type="match status" value="1"/>
</dbReference>
<keyword evidence="11" id="KW-1185">Reference proteome</keyword>
<dbReference type="Gene3D" id="3.20.20.80">
    <property type="entry name" value="Glycosidases"/>
    <property type="match status" value="1"/>
</dbReference>
<feature type="domain" description="SUEL-type lectin" evidence="9">
    <location>
        <begin position="795"/>
        <end position="882"/>
    </location>
</feature>
<evidence type="ECO:0000256" key="2">
    <source>
        <dbReference type="ARBA" id="ARBA00009809"/>
    </source>
</evidence>
<gene>
    <name evidence="10" type="ORF">R1flu_014960</name>
</gene>
<dbReference type="Pfam" id="PF17834">
    <property type="entry name" value="GHD"/>
    <property type="match status" value="1"/>
</dbReference>
<comment type="caution">
    <text evidence="10">The sequence shown here is derived from an EMBL/GenBank/DDBJ whole genome shotgun (WGS) entry which is preliminary data.</text>
</comment>
<dbReference type="InterPro" id="IPR048913">
    <property type="entry name" value="BetaGal_gal-bd"/>
</dbReference>
<proteinExistence type="inferred from homology"/>
<dbReference type="InterPro" id="IPR001944">
    <property type="entry name" value="Glycoside_Hdrlase_35"/>
</dbReference>
<dbReference type="InterPro" id="IPR043159">
    <property type="entry name" value="Lectin_gal-bd_sf"/>
</dbReference>
<dbReference type="InterPro" id="IPR008979">
    <property type="entry name" value="Galactose-bd-like_sf"/>
</dbReference>
<sequence>MKRDMEVTGLQDNEGHSGVDMAPFGVGADDGPDNCSGGIDQMVMHELNSAARAELCGGTAHIHSPALLLDGKRRFLQSGSIHYPRSTPQMWPGLIDLAKKGGIDVIQTYVFWDGHEPMKGMYNFSGRYDIVKFVKVVAAAGLYVNLRIGPYVCAEWDFGGFPSWLADVPGIEFRTDNEPFKVEMEGFTKTIVSLMKENNLFATQGGPIILAQIENEYGNIDNAYGDAAKPYISWAANMALGLETGVPWIMCQQEDAPADIINTCNGYYCDEFTPNAHNKPKMWTENWAGWFRNWGRKIPHRPVEDVAYAVARFFAKGGSFQNYYMYHGGTNFERTAGENIATSYDYDAPLDEYGQPREPKYSHLKELHLAIRACEPALAITNGDPFNSSLGVNTEAHVYGDGNGNSLEEFISSSTVCAAFLSNSGTSAPATVEFNGSSYELPAWSVSILPNCKNVVFNTAKVGTQTAVKKMTQIKGAGSDGQHSLAVGSGWESWQEPVSKWGETITHSGGFLDQLNLTKATSDYLWITTSVKVSTASTVTLRLNGVKDTVHIFVNGAYAGSPTDISVPTVEQTVSLRQGQNSIAVLSMTLGRQNYGPFLEKEVAGIAEAELVGLPTGDLNLTNQQWEYQVGLKGEQLRLYAEDGSSSVIWQTGTALTVRQPLYWYKTMIDAPTGNGPVALDLGSMGKGMAGINGISIGRYWTLKQQPSPGSDCTETCDYRGSYFSDKCTTGCGETARWYHVPRDWLWPTGNLLVIFEETGGDPTRVSLGTQLTEKVCAHISESHPVAPSGYGDNADSHPLMQLDCSPGYVISQLNFASYGTPSGKCGSFRKGSCHGLGSTEFIAKECVGKQYCTVSVTWEKFEAADPCPGLAKSLAVEAACAVYTLS</sequence>
<keyword evidence="5 7" id="KW-0378">Hydrolase</keyword>
<dbReference type="PROSITE" id="PS50228">
    <property type="entry name" value="SUEL_LECTIN"/>
    <property type="match status" value="1"/>
</dbReference>
<dbReference type="Gene3D" id="2.60.120.260">
    <property type="entry name" value="Galactose-binding domain-like"/>
    <property type="match status" value="2"/>
</dbReference>